<dbReference type="InterPro" id="IPR001872">
    <property type="entry name" value="Peptidase_A8"/>
</dbReference>
<keyword evidence="8 9" id="KW-0472">Membrane</keyword>
<comment type="function">
    <text evidence="9 10">This protein specifically catalyzes the removal of signal peptides from prolipoproteins.</text>
</comment>
<feature type="transmembrane region" description="Helical" evidence="9">
    <location>
        <begin position="55"/>
        <end position="75"/>
    </location>
</feature>
<dbReference type="PANTHER" id="PTHR33695:SF1">
    <property type="entry name" value="LIPOPROTEIN SIGNAL PEPTIDASE"/>
    <property type="match status" value="1"/>
</dbReference>
<keyword evidence="7 9" id="KW-1133">Transmembrane helix</keyword>
<dbReference type="EC" id="3.4.23.36" evidence="9"/>
<gene>
    <name evidence="9 12" type="primary">lspA</name>
    <name evidence="12" type="ORF">NE619_14280</name>
</gene>
<evidence type="ECO:0000313" key="13">
    <source>
        <dbReference type="Proteomes" id="UP001524502"/>
    </source>
</evidence>
<evidence type="ECO:0000256" key="8">
    <source>
        <dbReference type="ARBA" id="ARBA00023136"/>
    </source>
</evidence>
<protein>
    <recommendedName>
        <fullName evidence="9">Lipoprotein signal peptidase</fullName>
        <ecNumber evidence="9">3.4.23.36</ecNumber>
    </recommendedName>
    <alternativeName>
        <fullName evidence="9">Prolipoprotein signal peptidase</fullName>
    </alternativeName>
    <alternativeName>
        <fullName evidence="9">Signal peptidase II</fullName>
        <shortName evidence="9">SPase II</shortName>
    </alternativeName>
</protein>
<evidence type="ECO:0000256" key="10">
    <source>
        <dbReference type="RuleBase" id="RU000594"/>
    </source>
</evidence>
<keyword evidence="6 9" id="KW-0378">Hydrolase</keyword>
<dbReference type="EMBL" id="JANFXK010000017">
    <property type="protein sequence ID" value="MCQ4637899.1"/>
    <property type="molecule type" value="Genomic_DNA"/>
</dbReference>
<keyword evidence="13" id="KW-1185">Reference proteome</keyword>
<comment type="catalytic activity">
    <reaction evidence="9 10">
        <text>Release of signal peptides from bacterial membrane prolipoproteins. Hydrolyzes -Xaa-Yaa-Zaa-|-(S,diacylglyceryl)Cys-, in which Xaa is hydrophobic (preferably Leu), and Yaa (Ala or Ser) and Zaa (Gly or Ala) have small, neutral side chains.</text>
        <dbReference type="EC" id="3.4.23.36"/>
    </reaction>
</comment>
<evidence type="ECO:0000256" key="1">
    <source>
        <dbReference type="ARBA" id="ARBA00006139"/>
    </source>
</evidence>
<dbReference type="GO" id="GO:0004190">
    <property type="term" value="F:aspartic-type endopeptidase activity"/>
    <property type="evidence" value="ECO:0007669"/>
    <property type="project" value="UniProtKB-EC"/>
</dbReference>
<evidence type="ECO:0000256" key="6">
    <source>
        <dbReference type="ARBA" id="ARBA00022801"/>
    </source>
</evidence>
<evidence type="ECO:0000256" key="11">
    <source>
        <dbReference type="RuleBase" id="RU004181"/>
    </source>
</evidence>
<dbReference type="HAMAP" id="MF_00161">
    <property type="entry name" value="LspA"/>
    <property type="match status" value="1"/>
</dbReference>
<evidence type="ECO:0000256" key="5">
    <source>
        <dbReference type="ARBA" id="ARBA00022750"/>
    </source>
</evidence>
<feature type="active site" evidence="9">
    <location>
        <position position="111"/>
    </location>
</feature>
<dbReference type="PANTHER" id="PTHR33695">
    <property type="entry name" value="LIPOPROTEIN SIGNAL PEPTIDASE"/>
    <property type="match status" value="1"/>
</dbReference>
<evidence type="ECO:0000256" key="3">
    <source>
        <dbReference type="ARBA" id="ARBA00022670"/>
    </source>
</evidence>
<comment type="similarity">
    <text evidence="1 9 11">Belongs to the peptidase A8 family.</text>
</comment>
<evidence type="ECO:0000256" key="7">
    <source>
        <dbReference type="ARBA" id="ARBA00022989"/>
    </source>
</evidence>
<dbReference type="Pfam" id="PF01252">
    <property type="entry name" value="Peptidase_A8"/>
    <property type="match status" value="1"/>
</dbReference>
<evidence type="ECO:0000256" key="2">
    <source>
        <dbReference type="ARBA" id="ARBA00022475"/>
    </source>
</evidence>
<sequence length="167" mass="18552">MYYILIAAIIVLDQIVKKVVTSCMALGESIPVFSQVFHITYIRNQGAAFSLLEGFRGFLILLPAVLILAALVYIFKKRRTAHPLLLTSLSFIAGGGLGNVIDRAAFGYVVDYLDFRVFPIFNVADIFVCLGCGLLIVYMIFIDGKKEHGKRNSLQSENRERTAGDQN</sequence>
<dbReference type="Proteomes" id="UP001524502">
    <property type="component" value="Unassembled WGS sequence"/>
</dbReference>
<dbReference type="PROSITE" id="PS00855">
    <property type="entry name" value="SPASE_II"/>
    <property type="match status" value="1"/>
</dbReference>
<feature type="active site" evidence="9">
    <location>
        <position position="125"/>
    </location>
</feature>
<dbReference type="PRINTS" id="PR00781">
    <property type="entry name" value="LIPOSIGPTASE"/>
</dbReference>
<evidence type="ECO:0000256" key="4">
    <source>
        <dbReference type="ARBA" id="ARBA00022692"/>
    </source>
</evidence>
<name>A0ABT1RRX2_9FIRM</name>
<proteinExistence type="inferred from homology"/>
<feature type="transmembrane region" description="Helical" evidence="9">
    <location>
        <begin position="121"/>
        <end position="141"/>
    </location>
</feature>
<dbReference type="RefSeq" id="WP_256133080.1">
    <property type="nucleotide sequence ID" value="NZ_JANFXK010000017.1"/>
</dbReference>
<keyword evidence="5 9" id="KW-0064">Aspartyl protease</keyword>
<evidence type="ECO:0000256" key="9">
    <source>
        <dbReference type="HAMAP-Rule" id="MF_00161"/>
    </source>
</evidence>
<evidence type="ECO:0000313" key="12">
    <source>
        <dbReference type="EMBL" id="MCQ4637899.1"/>
    </source>
</evidence>
<comment type="caution">
    <text evidence="9">Lacks conserved residue(s) required for the propagation of feature annotation.</text>
</comment>
<organism evidence="12 13">
    <name type="scientific">Anaerovorax odorimutans</name>
    <dbReference type="NCBI Taxonomy" id="109327"/>
    <lineage>
        <taxon>Bacteria</taxon>
        <taxon>Bacillati</taxon>
        <taxon>Bacillota</taxon>
        <taxon>Clostridia</taxon>
        <taxon>Peptostreptococcales</taxon>
        <taxon>Anaerovoracaceae</taxon>
        <taxon>Anaerovorax</taxon>
    </lineage>
</organism>
<dbReference type="NCBIfam" id="TIGR00077">
    <property type="entry name" value="lspA"/>
    <property type="match status" value="1"/>
</dbReference>
<keyword evidence="4 9" id="KW-0812">Transmembrane</keyword>
<comment type="pathway">
    <text evidence="9">Protein modification; lipoprotein biosynthesis (signal peptide cleavage).</text>
</comment>
<accession>A0ABT1RRX2</accession>
<comment type="subcellular location">
    <subcellularLocation>
        <location evidence="9">Cell membrane</location>
        <topology evidence="9">Multi-pass membrane protein</topology>
    </subcellularLocation>
</comment>
<comment type="caution">
    <text evidence="12">The sequence shown here is derived from an EMBL/GenBank/DDBJ whole genome shotgun (WGS) entry which is preliminary data.</text>
</comment>
<keyword evidence="3 9" id="KW-0645">Protease</keyword>
<reference evidence="12 13" key="1">
    <citation type="submission" date="2022-06" db="EMBL/GenBank/DDBJ databases">
        <title>Isolation of gut microbiota from human fecal samples.</title>
        <authorList>
            <person name="Pamer E.G."/>
            <person name="Barat B."/>
            <person name="Waligurski E."/>
            <person name="Medina S."/>
            <person name="Paddock L."/>
            <person name="Mostad J."/>
        </authorList>
    </citation>
    <scope>NUCLEOTIDE SEQUENCE [LARGE SCALE GENOMIC DNA]</scope>
    <source>
        <strain evidence="12 13">SL.3.17</strain>
    </source>
</reference>
<feature type="transmembrane region" description="Helical" evidence="9">
    <location>
        <begin position="82"/>
        <end position="101"/>
    </location>
</feature>
<keyword evidence="2 9" id="KW-1003">Cell membrane</keyword>